<protein>
    <submittedName>
        <fullName evidence="2">Uncharacterized protein</fullName>
    </submittedName>
</protein>
<reference evidence="3" key="1">
    <citation type="journal article" date="2019" name="Int. J. Syst. Evol. Microbiol.">
        <title>The Global Catalogue of Microorganisms (GCM) 10K type strain sequencing project: providing services to taxonomists for standard genome sequencing and annotation.</title>
        <authorList>
            <consortium name="The Broad Institute Genomics Platform"/>
            <consortium name="The Broad Institute Genome Sequencing Center for Infectious Disease"/>
            <person name="Wu L."/>
            <person name="Ma J."/>
        </authorList>
    </citation>
    <scope>NUCLEOTIDE SEQUENCE [LARGE SCALE GENOMIC DNA]</scope>
    <source>
        <strain evidence="3">CECT 7131</strain>
    </source>
</reference>
<keyword evidence="3" id="KW-1185">Reference proteome</keyword>
<feature type="compositionally biased region" description="Low complexity" evidence="1">
    <location>
        <begin position="68"/>
        <end position="78"/>
    </location>
</feature>
<evidence type="ECO:0000256" key="1">
    <source>
        <dbReference type="SAM" id="MobiDB-lite"/>
    </source>
</evidence>
<dbReference type="RefSeq" id="WP_290320773.1">
    <property type="nucleotide sequence ID" value="NZ_JAUFPN010000299.1"/>
</dbReference>
<dbReference type="Proteomes" id="UP001529369">
    <property type="component" value="Unassembled WGS sequence"/>
</dbReference>
<sequence>MPTRFDFLHDVADSQNERRLQQEALSMLRANKSAQAILDREAAAKDARERWAAEQVHASRPVPQAGLQQAAQQRMMARVSPGWAPPAPLTPQASPVFTPGGSAAAARDLMQRRQGGR</sequence>
<name>A0ABT8AH25_9PROT</name>
<organism evidence="2 3">
    <name type="scientific">Paeniroseomonas aquatica</name>
    <dbReference type="NCBI Taxonomy" id="373043"/>
    <lineage>
        <taxon>Bacteria</taxon>
        <taxon>Pseudomonadati</taxon>
        <taxon>Pseudomonadota</taxon>
        <taxon>Alphaproteobacteria</taxon>
        <taxon>Acetobacterales</taxon>
        <taxon>Acetobacteraceae</taxon>
        <taxon>Paeniroseomonas</taxon>
    </lineage>
</organism>
<proteinExistence type="predicted"/>
<gene>
    <name evidence="2" type="ORF">QWZ14_30180</name>
</gene>
<dbReference type="EMBL" id="JAUFPN010000299">
    <property type="protein sequence ID" value="MDN3568664.1"/>
    <property type="molecule type" value="Genomic_DNA"/>
</dbReference>
<accession>A0ABT8AH25</accession>
<feature type="region of interest" description="Disordered" evidence="1">
    <location>
        <begin position="55"/>
        <end position="117"/>
    </location>
</feature>
<evidence type="ECO:0000313" key="2">
    <source>
        <dbReference type="EMBL" id="MDN3568664.1"/>
    </source>
</evidence>
<evidence type="ECO:0000313" key="3">
    <source>
        <dbReference type="Proteomes" id="UP001529369"/>
    </source>
</evidence>
<comment type="caution">
    <text evidence="2">The sequence shown here is derived from an EMBL/GenBank/DDBJ whole genome shotgun (WGS) entry which is preliminary data.</text>
</comment>